<protein>
    <submittedName>
        <fullName evidence="3">Polyisoprenoid-binding protein YceI</fullName>
    </submittedName>
</protein>
<accession>A0ABY1PSF8</accession>
<evidence type="ECO:0000313" key="4">
    <source>
        <dbReference type="Proteomes" id="UP001158049"/>
    </source>
</evidence>
<dbReference type="InterPro" id="IPR036761">
    <property type="entry name" value="TTHA0802/YceI-like_sf"/>
</dbReference>
<dbReference type="SUPFAM" id="SSF101874">
    <property type="entry name" value="YceI-like"/>
    <property type="match status" value="1"/>
</dbReference>
<dbReference type="RefSeq" id="WP_283440681.1">
    <property type="nucleotide sequence ID" value="NZ_FXUL01000001.1"/>
</dbReference>
<keyword evidence="4" id="KW-1185">Reference proteome</keyword>
<name>A0ABY1PSF8_9BURK</name>
<dbReference type="PANTHER" id="PTHR34406">
    <property type="entry name" value="PROTEIN YCEI"/>
    <property type="match status" value="1"/>
</dbReference>
<dbReference type="Pfam" id="PF04264">
    <property type="entry name" value="YceI"/>
    <property type="match status" value="1"/>
</dbReference>
<sequence length="195" mass="20453">MKKALLSRLSLSFIALAALSGAAAAAPAGTYKIDPAHSVAYFEVGHAGGISRFMGRFNDIAGELVVDTPEKSKIKVDVKVDSVDTRTEALDKHLKSPDFFNAVQFPMLSFASTAIALNGSGEGTVAGNLTLHGVTKPVTFKLKEIGSGNGPRGDARVGYTASATIKRSDFGIAYGIPKAATDDVDLRINIEAIKQ</sequence>
<organism evidence="3 4">
    <name type="scientific">Noviherbaspirillum suwonense</name>
    <dbReference type="NCBI Taxonomy" id="1224511"/>
    <lineage>
        <taxon>Bacteria</taxon>
        <taxon>Pseudomonadati</taxon>
        <taxon>Pseudomonadota</taxon>
        <taxon>Betaproteobacteria</taxon>
        <taxon>Burkholderiales</taxon>
        <taxon>Oxalobacteraceae</taxon>
        <taxon>Noviherbaspirillum</taxon>
    </lineage>
</organism>
<dbReference type="Proteomes" id="UP001158049">
    <property type="component" value="Unassembled WGS sequence"/>
</dbReference>
<feature type="signal peptide" evidence="1">
    <location>
        <begin position="1"/>
        <end position="25"/>
    </location>
</feature>
<dbReference type="Gene3D" id="2.40.128.110">
    <property type="entry name" value="Lipid/polyisoprenoid-binding, YceI-like"/>
    <property type="match status" value="1"/>
</dbReference>
<dbReference type="PANTHER" id="PTHR34406:SF1">
    <property type="entry name" value="PROTEIN YCEI"/>
    <property type="match status" value="1"/>
</dbReference>
<dbReference type="InterPro" id="IPR007372">
    <property type="entry name" value="Lipid/polyisoprenoid-bd_YceI"/>
</dbReference>
<proteinExistence type="predicted"/>
<dbReference type="SMART" id="SM00867">
    <property type="entry name" value="YceI"/>
    <property type="match status" value="1"/>
</dbReference>
<reference evidence="3 4" key="1">
    <citation type="submission" date="2017-05" db="EMBL/GenBank/DDBJ databases">
        <authorList>
            <person name="Varghese N."/>
            <person name="Submissions S."/>
        </authorList>
    </citation>
    <scope>NUCLEOTIDE SEQUENCE [LARGE SCALE GENOMIC DNA]</scope>
    <source>
        <strain evidence="3 4">DSM 26001</strain>
    </source>
</reference>
<dbReference type="EMBL" id="FXUL01000001">
    <property type="protein sequence ID" value="SMP45607.1"/>
    <property type="molecule type" value="Genomic_DNA"/>
</dbReference>
<evidence type="ECO:0000256" key="1">
    <source>
        <dbReference type="SAM" id="SignalP"/>
    </source>
</evidence>
<keyword evidence="1" id="KW-0732">Signal</keyword>
<gene>
    <name evidence="3" type="ORF">SAMN06295970_101538</name>
</gene>
<comment type="caution">
    <text evidence="3">The sequence shown here is derived from an EMBL/GenBank/DDBJ whole genome shotgun (WGS) entry which is preliminary data.</text>
</comment>
<feature type="chain" id="PRO_5047153500" evidence="1">
    <location>
        <begin position="26"/>
        <end position="195"/>
    </location>
</feature>
<feature type="domain" description="Lipid/polyisoprenoid-binding YceI-like" evidence="2">
    <location>
        <begin position="30"/>
        <end position="193"/>
    </location>
</feature>
<evidence type="ECO:0000259" key="2">
    <source>
        <dbReference type="SMART" id="SM00867"/>
    </source>
</evidence>
<evidence type="ECO:0000313" key="3">
    <source>
        <dbReference type="EMBL" id="SMP45607.1"/>
    </source>
</evidence>